<dbReference type="GO" id="GO:0005615">
    <property type="term" value="C:extracellular space"/>
    <property type="evidence" value="ECO:0007669"/>
    <property type="project" value="TreeGrafter"/>
</dbReference>
<keyword evidence="5" id="KW-0479">Metal-binding</keyword>
<keyword evidence="6" id="KW-0732">Signal</keyword>
<reference evidence="13" key="1">
    <citation type="submission" date="2025-08" db="UniProtKB">
        <authorList>
            <consortium name="RefSeq"/>
        </authorList>
    </citation>
    <scope>IDENTIFICATION</scope>
    <source>
        <tissue evidence="13">Total insect</tissue>
    </source>
</reference>
<dbReference type="InterPro" id="IPR057246">
    <property type="entry name" value="CARBOXYPEPT_ZN_1"/>
</dbReference>
<evidence type="ECO:0000256" key="7">
    <source>
        <dbReference type="ARBA" id="ARBA00022801"/>
    </source>
</evidence>
<dbReference type="AlphaFoldDB" id="A0A6P8YXU9"/>
<dbReference type="PROSITE" id="PS00132">
    <property type="entry name" value="CARBOXYPEPT_ZN_1"/>
    <property type="match status" value="1"/>
</dbReference>
<evidence type="ECO:0000256" key="9">
    <source>
        <dbReference type="ARBA" id="ARBA00023049"/>
    </source>
</evidence>
<keyword evidence="7" id="KW-0378">Hydrolase</keyword>
<accession>A0A6P8YXU9</accession>
<dbReference type="RefSeq" id="XP_034244958.1">
    <property type="nucleotide sequence ID" value="XM_034389067.1"/>
</dbReference>
<feature type="domain" description="Peptidase M14" evidence="11">
    <location>
        <begin position="57"/>
        <end position="380"/>
    </location>
</feature>
<dbReference type="GeneID" id="117647347"/>
<dbReference type="GO" id="GO:0004181">
    <property type="term" value="F:metallocarboxypeptidase activity"/>
    <property type="evidence" value="ECO:0007669"/>
    <property type="project" value="InterPro"/>
</dbReference>
<keyword evidence="12" id="KW-1185">Reference proteome</keyword>
<dbReference type="SMART" id="SM00631">
    <property type="entry name" value="Zn_pept"/>
    <property type="match status" value="1"/>
</dbReference>
<evidence type="ECO:0000256" key="1">
    <source>
        <dbReference type="ARBA" id="ARBA00001947"/>
    </source>
</evidence>
<evidence type="ECO:0000256" key="8">
    <source>
        <dbReference type="ARBA" id="ARBA00022833"/>
    </source>
</evidence>
<evidence type="ECO:0000256" key="5">
    <source>
        <dbReference type="ARBA" id="ARBA00022723"/>
    </source>
</evidence>
<gene>
    <name evidence="13" type="primary">LOC117647347</name>
</gene>
<dbReference type="KEGG" id="tpal:117647347"/>
<organism evidence="13">
    <name type="scientific">Thrips palmi</name>
    <name type="common">Melon thrips</name>
    <dbReference type="NCBI Taxonomy" id="161013"/>
    <lineage>
        <taxon>Eukaryota</taxon>
        <taxon>Metazoa</taxon>
        <taxon>Ecdysozoa</taxon>
        <taxon>Arthropoda</taxon>
        <taxon>Hexapoda</taxon>
        <taxon>Insecta</taxon>
        <taxon>Pterygota</taxon>
        <taxon>Neoptera</taxon>
        <taxon>Paraneoptera</taxon>
        <taxon>Thysanoptera</taxon>
        <taxon>Terebrantia</taxon>
        <taxon>Thripoidea</taxon>
        <taxon>Thripidae</taxon>
        <taxon>Thrips</taxon>
    </lineage>
</organism>
<dbReference type="GO" id="GO:0006508">
    <property type="term" value="P:proteolysis"/>
    <property type="evidence" value="ECO:0007669"/>
    <property type="project" value="UniProtKB-KW"/>
</dbReference>
<dbReference type="Gene3D" id="3.40.630.10">
    <property type="entry name" value="Zn peptidases"/>
    <property type="match status" value="1"/>
</dbReference>
<comment type="cofactor">
    <cofactor evidence="1">
        <name>Zn(2+)</name>
        <dbReference type="ChEBI" id="CHEBI:29105"/>
    </cofactor>
</comment>
<proteinExistence type="inferred from homology"/>
<keyword evidence="4" id="KW-0645">Protease</keyword>
<sequence length="385" mass="43886">MPPDQADGLKDSLDDMGLGYTVLSRDVQKIIAFQNPPRAAGRVNRVRRKGHPYTWKRYHRYEDMTSYMFYLASAYPQNAQVITIGSTSEGRPLFVLKVFSNDELQPRSRNATTTRAKRAKRASYHKPAIWVDAGSHAREWIGPAVAMYLCMQLVERFLDHPHLVTDADWYILPVLNPDGYEYSHTVDRLWRKTRSTPELATGRLFSPRSPCDGVDLNRNWDFNWGDRKGAADDPCKQTYAGPRPFSEPEARAAADFILGRKERIQVFLTFHSYSQMFLLPEDASFRRLPDHQELYNKALIAARAIGRVRGTRYQIGTASELLYTISGSSDSWAKSVAGIKYSYTMELPDRGRYGFLLPASLIKPTAKETFIGVKELVQAIVCRPY</sequence>
<dbReference type="Pfam" id="PF00246">
    <property type="entry name" value="Peptidase_M14"/>
    <property type="match status" value="1"/>
</dbReference>
<feature type="active site" description="Proton donor/acceptor" evidence="10">
    <location>
        <position position="346"/>
    </location>
</feature>
<keyword evidence="9" id="KW-0482">Metalloprotease</keyword>
<name>A0A6P8YXU9_THRPL</name>
<protein>
    <submittedName>
        <fullName evidence="13">Carboxypeptidase B-like</fullName>
    </submittedName>
</protein>
<evidence type="ECO:0000313" key="13">
    <source>
        <dbReference type="RefSeq" id="XP_034244958.1"/>
    </source>
</evidence>
<dbReference type="Proteomes" id="UP000515158">
    <property type="component" value="Unplaced"/>
</dbReference>
<evidence type="ECO:0000256" key="4">
    <source>
        <dbReference type="ARBA" id="ARBA00022670"/>
    </source>
</evidence>
<dbReference type="InterPro" id="IPR000834">
    <property type="entry name" value="Peptidase_M14"/>
</dbReference>
<evidence type="ECO:0000259" key="11">
    <source>
        <dbReference type="PROSITE" id="PS52035"/>
    </source>
</evidence>
<evidence type="ECO:0000256" key="2">
    <source>
        <dbReference type="ARBA" id="ARBA00005988"/>
    </source>
</evidence>
<dbReference type="PANTHER" id="PTHR11705:SF89">
    <property type="entry name" value="PEPTIDASE M14 CARBOXYPEPTIDASE A DOMAIN-CONTAINING PROTEIN"/>
    <property type="match status" value="1"/>
</dbReference>
<keyword evidence="3" id="KW-0121">Carboxypeptidase</keyword>
<keyword evidence="8" id="KW-0862">Zinc</keyword>
<dbReference type="SUPFAM" id="SSF53187">
    <property type="entry name" value="Zn-dependent exopeptidases"/>
    <property type="match status" value="1"/>
</dbReference>
<dbReference type="FunFam" id="3.40.630.10:FF:000084">
    <property type="entry name" value="Carboxypeptidase B2"/>
    <property type="match status" value="1"/>
</dbReference>
<dbReference type="PROSITE" id="PS52035">
    <property type="entry name" value="PEPTIDASE_M14"/>
    <property type="match status" value="1"/>
</dbReference>
<evidence type="ECO:0000313" key="12">
    <source>
        <dbReference type="Proteomes" id="UP000515158"/>
    </source>
</evidence>
<dbReference type="PRINTS" id="PR00765">
    <property type="entry name" value="CRBOXYPTASEA"/>
</dbReference>
<evidence type="ECO:0000256" key="6">
    <source>
        <dbReference type="ARBA" id="ARBA00022729"/>
    </source>
</evidence>
<comment type="similarity">
    <text evidence="2 10">Belongs to the peptidase M14 family.</text>
</comment>
<dbReference type="InParanoid" id="A0A6P8YXU9"/>
<dbReference type="GO" id="GO:0008270">
    <property type="term" value="F:zinc ion binding"/>
    <property type="evidence" value="ECO:0007669"/>
    <property type="project" value="InterPro"/>
</dbReference>
<dbReference type="OrthoDB" id="3626597at2759"/>
<dbReference type="CDD" id="cd03860">
    <property type="entry name" value="M14_CP_A-B_like"/>
    <property type="match status" value="1"/>
</dbReference>
<evidence type="ECO:0000256" key="10">
    <source>
        <dbReference type="PROSITE-ProRule" id="PRU01379"/>
    </source>
</evidence>
<dbReference type="PANTHER" id="PTHR11705">
    <property type="entry name" value="PROTEASE FAMILY M14 CARBOXYPEPTIDASE A,B"/>
    <property type="match status" value="1"/>
</dbReference>
<evidence type="ECO:0000256" key="3">
    <source>
        <dbReference type="ARBA" id="ARBA00022645"/>
    </source>
</evidence>